<keyword evidence="3" id="KW-1185">Reference proteome</keyword>
<dbReference type="EMBL" id="AAHK01000072">
    <property type="protein sequence ID" value="EAN98060.1"/>
    <property type="molecule type" value="Genomic_DNA"/>
</dbReference>
<gene>
    <name evidence="2" type="ORF">Tc00.1047053506789.110</name>
</gene>
<accession>Q4DZX8</accession>
<dbReference type="PaxDb" id="353153-Q4DZX8"/>
<feature type="compositionally biased region" description="Basic and acidic residues" evidence="1">
    <location>
        <begin position="546"/>
        <end position="557"/>
    </location>
</feature>
<reference evidence="2 3" key="1">
    <citation type="journal article" date="2005" name="Science">
        <title>The genome sequence of Trypanosoma cruzi, etiologic agent of Chagas disease.</title>
        <authorList>
            <person name="El-Sayed N.M."/>
            <person name="Myler P.J."/>
            <person name="Bartholomeu D.C."/>
            <person name="Nilsson D."/>
            <person name="Aggarwal G."/>
            <person name="Tran A.N."/>
            <person name="Ghedin E."/>
            <person name="Worthey E.A."/>
            <person name="Delcher A.L."/>
            <person name="Blandin G."/>
            <person name="Westenberger S.J."/>
            <person name="Caler E."/>
            <person name="Cerqueira G.C."/>
            <person name="Branche C."/>
            <person name="Haas B."/>
            <person name="Anupama A."/>
            <person name="Arner E."/>
            <person name="Aslund L."/>
            <person name="Attipoe P."/>
            <person name="Bontempi E."/>
            <person name="Bringaud F."/>
            <person name="Burton P."/>
            <person name="Cadag E."/>
            <person name="Campbell D.A."/>
            <person name="Carrington M."/>
            <person name="Crabtree J."/>
            <person name="Darban H."/>
            <person name="da Silveira J.F."/>
            <person name="de Jong P."/>
            <person name="Edwards K."/>
            <person name="Englund P.T."/>
            <person name="Fazelina G."/>
            <person name="Feldblyum T."/>
            <person name="Ferella M."/>
            <person name="Frasch A.C."/>
            <person name="Gull K."/>
            <person name="Horn D."/>
            <person name="Hou L."/>
            <person name="Huang Y."/>
            <person name="Kindlund E."/>
            <person name="Klingbeil M."/>
            <person name="Kluge S."/>
            <person name="Koo H."/>
            <person name="Lacerda D."/>
            <person name="Levin M.J."/>
            <person name="Lorenzi H."/>
            <person name="Louie T."/>
            <person name="Machado C.R."/>
            <person name="McCulloch R."/>
            <person name="McKenna A."/>
            <person name="Mizuno Y."/>
            <person name="Mottram J.C."/>
            <person name="Nelson S."/>
            <person name="Ochaya S."/>
            <person name="Osoegawa K."/>
            <person name="Pai G."/>
            <person name="Parsons M."/>
            <person name="Pentony M."/>
            <person name="Pettersson U."/>
            <person name="Pop M."/>
            <person name="Ramirez J.L."/>
            <person name="Rinta J."/>
            <person name="Robertson L."/>
            <person name="Salzberg S.L."/>
            <person name="Sanchez D.O."/>
            <person name="Seyler A."/>
            <person name="Sharma R."/>
            <person name="Shetty J."/>
            <person name="Simpson A.J."/>
            <person name="Sisk E."/>
            <person name="Tammi M.T."/>
            <person name="Tarleton R."/>
            <person name="Teixeira S."/>
            <person name="Van Aken S."/>
            <person name="Vogt C."/>
            <person name="Ward P.N."/>
            <person name="Wickstead B."/>
            <person name="Wortman J."/>
            <person name="White O."/>
            <person name="Fraser C.M."/>
            <person name="Stuart K.D."/>
            <person name="Andersson B."/>
        </authorList>
    </citation>
    <scope>NUCLEOTIDE SEQUENCE [LARGE SCALE GENOMIC DNA]</scope>
    <source>
        <strain evidence="2 3">CL Brener</strain>
    </source>
</reference>
<dbReference type="KEGG" id="tcr:506789.110"/>
<dbReference type="Proteomes" id="UP000002296">
    <property type="component" value="Unassembled WGS sequence"/>
</dbReference>
<sequence length="777" mass="85672">MQEVIKITGGSEPSPPPLPPSTSPLVCEKQMVGNQPGEFLYKRQEVLAYIKSFLQPAYDRGSLSCQQFVSIAKQTLLFVMSARNIGMQGFSKDFVAQVVQLQMTHVPHKTAPTTPMSTPLVECKKGGHIPCLHAQSGDHHNDDDETRGKKEKQQQQQQQQLSLPTGNRQASPFMLRNGHDVGTVNGINNGSGNQLLLRDPSPRSYEFPSPFMQQSKPSCSFQGGSTKSKHGSNDRNRVTVAALPAVGDSTCCVTFSSLDANHPHRVTTMTAETGTDLSTEVAMKSSSPITMKANNHRHSYAGKKGDEKEKVEKQSQISSNTSDKLLCVAEKLRERLSSWQSIENNAYSSLSQCRMAEGSVGVAVTSLTHSSGLDEILHVRSEIRDVLRLWILERREILREEEQVFTSLFLHFQHALIKDLIRHVFKTEGVAGVSLPPPPTTPPPKVQFERVPLLRGNDGGNDSPYGKCCGNSPVLHGTTQLVYIEDEGPEADVSPPGNTTAPKSLYRRQFLHHHNDTEKKKTSRAASIRRDGSCHSHSGRFGPQGEAKRRSERKRLMEQLNEGSSSLPSSVLPCSSPLRRQSTVPTVSVTERNVDWDDVRDVMMTPSRQYPPHAVFPNRYATTPQRTSRMRRETMTPPKAKTATAVFRLHSPKSSTAQPAGVNIQPQGQGEGVQVFAKQRPNLQGQTRSEVTKRGSAGAVVQQIDRKVIVEYLRQLLQPAFDSGALSVDQMGGIVQRAAGPLLSGKMGHFLASETRWKNELRKQVEHLLGEALLGKP</sequence>
<comment type="caution">
    <text evidence="2">The sequence shown here is derived from an EMBL/GenBank/DDBJ whole genome shotgun (WGS) entry which is preliminary data.</text>
</comment>
<evidence type="ECO:0000256" key="1">
    <source>
        <dbReference type="SAM" id="MobiDB-lite"/>
    </source>
</evidence>
<feature type="compositionally biased region" description="Polar residues" evidence="1">
    <location>
        <begin position="161"/>
        <end position="170"/>
    </location>
</feature>
<evidence type="ECO:0000313" key="3">
    <source>
        <dbReference type="Proteomes" id="UP000002296"/>
    </source>
</evidence>
<dbReference type="InParanoid" id="Q4DZX8"/>
<feature type="region of interest" description="Disordered" evidence="1">
    <location>
        <begin position="131"/>
        <end position="171"/>
    </location>
</feature>
<name>Q4DZX8_TRYCC</name>
<feature type="compositionally biased region" description="Low complexity" evidence="1">
    <location>
        <begin position="564"/>
        <end position="578"/>
    </location>
</feature>
<dbReference type="AlphaFoldDB" id="Q4DZX8"/>
<feature type="compositionally biased region" description="Pro residues" evidence="1">
    <location>
        <begin position="13"/>
        <end position="22"/>
    </location>
</feature>
<feature type="region of interest" description="Disordered" evidence="1">
    <location>
        <begin position="1"/>
        <end position="23"/>
    </location>
</feature>
<feature type="region of interest" description="Disordered" evidence="1">
    <location>
        <begin position="513"/>
        <end position="586"/>
    </location>
</feature>
<proteinExistence type="predicted"/>
<feature type="region of interest" description="Disordered" evidence="1">
    <location>
        <begin position="210"/>
        <end position="235"/>
    </location>
</feature>
<feature type="compositionally biased region" description="Polar residues" evidence="1">
    <location>
        <begin position="211"/>
        <end position="226"/>
    </location>
</feature>
<protein>
    <submittedName>
        <fullName evidence="2">Uncharacterized protein</fullName>
    </submittedName>
</protein>
<feature type="compositionally biased region" description="Basic and acidic residues" evidence="1">
    <location>
        <begin position="136"/>
        <end position="153"/>
    </location>
</feature>
<dbReference type="RefSeq" id="XP_819911.1">
    <property type="nucleotide sequence ID" value="XM_814818.1"/>
</dbReference>
<organism evidence="2 3">
    <name type="scientific">Trypanosoma cruzi (strain CL Brener)</name>
    <dbReference type="NCBI Taxonomy" id="353153"/>
    <lineage>
        <taxon>Eukaryota</taxon>
        <taxon>Discoba</taxon>
        <taxon>Euglenozoa</taxon>
        <taxon>Kinetoplastea</taxon>
        <taxon>Metakinetoplastina</taxon>
        <taxon>Trypanosomatida</taxon>
        <taxon>Trypanosomatidae</taxon>
        <taxon>Trypanosoma</taxon>
        <taxon>Schizotrypanum</taxon>
    </lineage>
</organism>
<feature type="region of interest" description="Disordered" evidence="1">
    <location>
        <begin position="607"/>
        <end position="639"/>
    </location>
</feature>
<dbReference type="GeneID" id="3552461"/>
<evidence type="ECO:0000313" key="2">
    <source>
        <dbReference type="EMBL" id="EAN98060.1"/>
    </source>
</evidence>